<dbReference type="Proteomes" id="UP000735302">
    <property type="component" value="Unassembled WGS sequence"/>
</dbReference>
<proteinExistence type="predicted"/>
<reference evidence="1 2" key="1">
    <citation type="journal article" date="2021" name="Elife">
        <title>Chloroplast acquisition without the gene transfer in kleptoplastic sea slugs, Plakobranchus ocellatus.</title>
        <authorList>
            <person name="Maeda T."/>
            <person name="Takahashi S."/>
            <person name="Yoshida T."/>
            <person name="Shimamura S."/>
            <person name="Takaki Y."/>
            <person name="Nagai Y."/>
            <person name="Toyoda A."/>
            <person name="Suzuki Y."/>
            <person name="Arimoto A."/>
            <person name="Ishii H."/>
            <person name="Satoh N."/>
            <person name="Nishiyama T."/>
            <person name="Hasebe M."/>
            <person name="Maruyama T."/>
            <person name="Minagawa J."/>
            <person name="Obokata J."/>
            <person name="Shigenobu S."/>
        </authorList>
    </citation>
    <scope>NUCLEOTIDE SEQUENCE [LARGE SCALE GENOMIC DNA]</scope>
</reference>
<dbReference type="EMBL" id="BLXT01005500">
    <property type="protein sequence ID" value="GFO23073.1"/>
    <property type="molecule type" value="Genomic_DNA"/>
</dbReference>
<gene>
    <name evidence="1" type="ORF">PoB_004957800</name>
</gene>
<protein>
    <submittedName>
        <fullName evidence="1">Uncharacterized protein</fullName>
    </submittedName>
</protein>
<accession>A0AAV4BV47</accession>
<organism evidence="1 2">
    <name type="scientific">Plakobranchus ocellatus</name>
    <dbReference type="NCBI Taxonomy" id="259542"/>
    <lineage>
        <taxon>Eukaryota</taxon>
        <taxon>Metazoa</taxon>
        <taxon>Spiralia</taxon>
        <taxon>Lophotrochozoa</taxon>
        <taxon>Mollusca</taxon>
        <taxon>Gastropoda</taxon>
        <taxon>Heterobranchia</taxon>
        <taxon>Euthyneura</taxon>
        <taxon>Panpulmonata</taxon>
        <taxon>Sacoglossa</taxon>
        <taxon>Placobranchoidea</taxon>
        <taxon>Plakobranchidae</taxon>
        <taxon>Plakobranchus</taxon>
    </lineage>
</organism>
<evidence type="ECO:0000313" key="1">
    <source>
        <dbReference type="EMBL" id="GFO23073.1"/>
    </source>
</evidence>
<comment type="caution">
    <text evidence="1">The sequence shown here is derived from an EMBL/GenBank/DDBJ whole genome shotgun (WGS) entry which is preliminary data.</text>
</comment>
<dbReference type="AlphaFoldDB" id="A0AAV4BV47"/>
<evidence type="ECO:0000313" key="2">
    <source>
        <dbReference type="Proteomes" id="UP000735302"/>
    </source>
</evidence>
<sequence>MLCKDLIHDNVDNLAVSPQNLICWSYLGPKPGTKPRQLTPHDPCTIRQFPPPPYLAPRASTSGLAELALWLSVDLATDIIFLPTLARAERSTPHDDYNAAEDRDISLMRSTAKLSGTKGASEIVQLTLISAHQRSCNGKCAKTLRPTKQRKCAISTKPQRRYADDVK</sequence>
<name>A0AAV4BV47_9GAST</name>
<keyword evidence="2" id="KW-1185">Reference proteome</keyword>